<keyword evidence="3" id="KW-1185">Reference proteome</keyword>
<organism evidence="2 3">
    <name type="scientific">Actinokineospora iranica</name>
    <dbReference type="NCBI Taxonomy" id="1271860"/>
    <lineage>
        <taxon>Bacteria</taxon>
        <taxon>Bacillati</taxon>
        <taxon>Actinomycetota</taxon>
        <taxon>Actinomycetes</taxon>
        <taxon>Pseudonocardiales</taxon>
        <taxon>Pseudonocardiaceae</taxon>
        <taxon>Actinokineospora</taxon>
    </lineage>
</organism>
<dbReference type="OrthoDB" id="3640645at2"/>
<dbReference type="RefSeq" id="WP_091454922.1">
    <property type="nucleotide sequence ID" value="NZ_FMZZ01000013.1"/>
</dbReference>
<name>A0A1G6VT84_9PSEU</name>
<accession>A0A1G6VT84</accession>
<reference evidence="3" key="1">
    <citation type="submission" date="2016-10" db="EMBL/GenBank/DDBJ databases">
        <authorList>
            <person name="Varghese N."/>
            <person name="Submissions S."/>
        </authorList>
    </citation>
    <scope>NUCLEOTIDE SEQUENCE [LARGE SCALE GENOMIC DNA]</scope>
    <source>
        <strain evidence="3">IBRC-M 10403</strain>
    </source>
</reference>
<dbReference type="AlphaFoldDB" id="A0A1G6VT84"/>
<protein>
    <submittedName>
        <fullName evidence="2">Uncharacterized protein</fullName>
    </submittedName>
</protein>
<dbReference type="STRING" id="1271860.SAMN05216174_11378"/>
<evidence type="ECO:0000313" key="3">
    <source>
        <dbReference type="Proteomes" id="UP000199501"/>
    </source>
</evidence>
<feature type="region of interest" description="Disordered" evidence="1">
    <location>
        <begin position="89"/>
        <end position="109"/>
    </location>
</feature>
<proteinExistence type="predicted"/>
<evidence type="ECO:0000313" key="2">
    <source>
        <dbReference type="EMBL" id="SDD56653.1"/>
    </source>
</evidence>
<evidence type="ECO:0000256" key="1">
    <source>
        <dbReference type="SAM" id="MobiDB-lite"/>
    </source>
</evidence>
<sequence>MAPIDMPRSRHLAEWRHTDDGVELVLDQRAIGVPRPLALVLLDGDRLLTDSPVDDLLGLESTLRHMVAVFAEEVRVAHQAVFAVRVRKTSGSPRRTSDDGGAFARATERQGRASRHHYAAARLLEDLRDWVSELRPAHGMLAEAVQGWARGPEAPATVTIFADPHAFLAGDVRRQATRDWGGLDIDGVEAWGHGWRRDGDDDAPGSIPPDGPDRGGYWSLGFCARTGEIYAVRRAPHLDQEVWLLGNLVATRELADSILDPLSDHMRQPNSLVLAARTVGAAVREQAA</sequence>
<gene>
    <name evidence="2" type="ORF">SAMN05216174_11378</name>
</gene>
<dbReference type="Proteomes" id="UP000199501">
    <property type="component" value="Unassembled WGS sequence"/>
</dbReference>
<dbReference type="EMBL" id="FMZZ01000013">
    <property type="protein sequence ID" value="SDD56653.1"/>
    <property type="molecule type" value="Genomic_DNA"/>
</dbReference>